<feature type="coiled-coil region" evidence="1">
    <location>
        <begin position="650"/>
        <end position="711"/>
    </location>
</feature>
<evidence type="ECO:0000256" key="1">
    <source>
        <dbReference type="SAM" id="Coils"/>
    </source>
</evidence>
<dbReference type="Gene3D" id="3.40.50.300">
    <property type="entry name" value="P-loop containing nucleotide triphosphate hydrolases"/>
    <property type="match status" value="2"/>
</dbReference>
<gene>
    <name evidence="4" type="ORF">FHS31_002971</name>
</gene>
<dbReference type="EMBL" id="JAAOZC010000010">
    <property type="protein sequence ID" value="NIJ09339.1"/>
    <property type="molecule type" value="Genomic_DNA"/>
</dbReference>
<feature type="domain" description="ATPase AAA-type core" evidence="3">
    <location>
        <begin position="863"/>
        <end position="933"/>
    </location>
</feature>
<keyword evidence="5" id="KW-1185">Reference proteome</keyword>
<evidence type="ECO:0000313" key="5">
    <source>
        <dbReference type="Proteomes" id="UP000727456"/>
    </source>
</evidence>
<dbReference type="NCBIfam" id="NF045780">
    <property type="entry name" value="TrlF_fam_ATP"/>
    <property type="match status" value="1"/>
</dbReference>
<organism evidence="4 5">
    <name type="scientific">Sphingomonas vulcanisoli</name>
    <dbReference type="NCBI Taxonomy" id="1658060"/>
    <lineage>
        <taxon>Bacteria</taxon>
        <taxon>Pseudomonadati</taxon>
        <taxon>Pseudomonadota</taxon>
        <taxon>Alphaproteobacteria</taxon>
        <taxon>Sphingomonadales</taxon>
        <taxon>Sphingomonadaceae</taxon>
        <taxon>Sphingomonas</taxon>
    </lineage>
</organism>
<evidence type="ECO:0000313" key="4">
    <source>
        <dbReference type="EMBL" id="NIJ09339.1"/>
    </source>
</evidence>
<dbReference type="RefSeq" id="WP_208408750.1">
    <property type="nucleotide sequence ID" value="NZ_JAAOZC010000010.1"/>
</dbReference>
<reference evidence="4 5" key="1">
    <citation type="submission" date="2020-03" db="EMBL/GenBank/DDBJ databases">
        <title>Genomic Encyclopedia of Type Strains, Phase III (KMG-III): the genomes of soil and plant-associated and newly described type strains.</title>
        <authorList>
            <person name="Whitman W."/>
        </authorList>
    </citation>
    <scope>NUCLEOTIDE SEQUENCE [LARGE SCALE GENOMIC DNA]</scope>
    <source>
        <strain evidence="4 5">CECT 8804</strain>
    </source>
</reference>
<dbReference type="InterPro" id="IPR054787">
    <property type="entry name" value="TrlF_ATPase"/>
</dbReference>
<name>A0ABX0TUY6_9SPHN</name>
<dbReference type="PANTHER" id="PTHR32182">
    <property type="entry name" value="DNA REPLICATION AND REPAIR PROTEIN RECF"/>
    <property type="match status" value="1"/>
</dbReference>
<dbReference type="InterPro" id="IPR027417">
    <property type="entry name" value="P-loop_NTPase"/>
</dbReference>
<proteinExistence type="predicted"/>
<keyword evidence="1" id="KW-0175">Coiled coil</keyword>
<feature type="region of interest" description="Disordered" evidence="2">
    <location>
        <begin position="617"/>
        <end position="649"/>
    </location>
</feature>
<evidence type="ECO:0000259" key="3">
    <source>
        <dbReference type="Pfam" id="PF13304"/>
    </source>
</evidence>
<dbReference type="PANTHER" id="PTHR32182:SF22">
    <property type="entry name" value="ATP-DEPENDENT ENDONUCLEASE, OLD FAMILY-RELATED"/>
    <property type="match status" value="1"/>
</dbReference>
<accession>A0ABX0TUY6</accession>
<comment type="caution">
    <text evidence="4">The sequence shown here is derived from an EMBL/GenBank/DDBJ whole genome shotgun (WGS) entry which is preliminary data.</text>
</comment>
<keyword evidence="4" id="KW-0449">Lipoprotein</keyword>
<dbReference type="SUPFAM" id="SSF52540">
    <property type="entry name" value="P-loop containing nucleoside triphosphate hydrolases"/>
    <property type="match status" value="1"/>
</dbReference>
<dbReference type="InterPro" id="IPR003959">
    <property type="entry name" value="ATPase_AAA_core"/>
</dbReference>
<protein>
    <submittedName>
        <fullName evidence="4">ABC-type lipoprotein export system ATPase subunit</fullName>
    </submittedName>
</protein>
<dbReference type="Proteomes" id="UP000727456">
    <property type="component" value="Unassembled WGS sequence"/>
</dbReference>
<sequence length="997" mass="111124">MNTGGTTIANSGSRWLRWDPHFHAPGTALNDQFGGEDADFDAYLKKIETSAPAIRAVGITDYYLLGTYERVMKAKADDNRLSNVDLVFPNVELRLDFGLPKGGWINAHLLVCPDDPNHLKETRNLLAQLTFRADGTLYNCTEDGLIRLGQSVDAKLDGKAAIAMGATQFKVNFQQLQDVYRDLHWASKDRNILIGVAGSKTDGTSGLQGEAEGKIRQEVERFAHAIFASSPAQRDFWLGKKGLSPDQVRQRYGDLKPCIHGSDAHEIDKVGAPDEDRLCWIKGEPTFDALRQAVIDPEGRAYVGNTPPMQAPPSRVITRIELLNAPWATTPNIDLNPGLVTIIGARGSGKTALADAIAAGCDAAAEHLTEASFIYRAKPLLGDAEVRLTWGSGDAVDRELLDFEYDPDFGGRYPAARYLSQKFVEKLCAADGMTDELMEEIERVIFDAQPNTDGCLSFGELRELRASRFRAARERDAAAVINLSDAIGLEREKRSQIASLKGKIEQKEKLVNGFEDDRKKLVTSKDTETRANALANIINAIEKVNRNINHFVSKKEALLRLQDEVEGFRTFTAPENLRATKANYAAARLEDADWEDFLQRYAGDVDAALQAKIAKAQKDADDWRGSPPAPLADKSKSYLPEGADPNKETLTNLEAERDRLQSLINIDEDARRKLVSLSQRIATENTELQTARAALEEAESWKERSKEHDKNRRLAYIRVFQSVIAEETILNQLYKPLMDRLRAGKGTLEKLSFTASRKADVGAWASEGEQLFDLRRAGDFKGKGKIETWAATNMRSAWETGDAPAIEQALQHFADAWQDELVEVANVKKEDVIAYRAWLRRFAKWLYSTEHISLQYGIEYEGTDITKLSPGTRGIVLLLLYLALDDADDRPLIIDQPEENLDPKSIYDELVHLFIAAKRKRQIIMVTHNANLVVNTDADQIIVATAGAHTPGQLPPISYRSGGLDQEDMRRQVCNILEGGEDAFKQRARRLRVALER</sequence>
<dbReference type="Pfam" id="PF13304">
    <property type="entry name" value="AAA_21"/>
    <property type="match status" value="1"/>
</dbReference>
<evidence type="ECO:0000256" key="2">
    <source>
        <dbReference type="SAM" id="MobiDB-lite"/>
    </source>
</evidence>